<keyword evidence="3" id="KW-0378">Hydrolase</keyword>
<dbReference type="SUPFAM" id="SSF53790">
    <property type="entry name" value="Tetrapyrrole methylase"/>
    <property type="match status" value="2"/>
</dbReference>
<feature type="domain" description="NTP pyrophosphohydrolase MazG-like" evidence="2">
    <location>
        <begin position="299"/>
        <end position="372"/>
    </location>
</feature>
<evidence type="ECO:0000259" key="1">
    <source>
        <dbReference type="Pfam" id="PF00590"/>
    </source>
</evidence>
<dbReference type="CDD" id="cd11528">
    <property type="entry name" value="NTP-PPase_MazG_Nterm"/>
    <property type="match status" value="1"/>
</dbReference>
<evidence type="ECO:0000259" key="2">
    <source>
        <dbReference type="Pfam" id="PF03819"/>
    </source>
</evidence>
<evidence type="ECO:0000313" key="3">
    <source>
        <dbReference type="EMBL" id="MFC5648906.1"/>
    </source>
</evidence>
<dbReference type="PANTHER" id="PTHR30522:SF0">
    <property type="entry name" value="NUCLEOSIDE TRIPHOSPHATE PYROPHOSPHOHYDROLASE"/>
    <property type="match status" value="1"/>
</dbReference>
<feature type="domain" description="NTP pyrophosphohydrolase MazG-like" evidence="2">
    <location>
        <begin position="442"/>
        <end position="500"/>
    </location>
</feature>
<accession>A0ABW0VST4</accession>
<dbReference type="InterPro" id="IPR011551">
    <property type="entry name" value="NTP_PyrPHydrolase_MazG"/>
</dbReference>
<dbReference type="GO" id="GO:0047429">
    <property type="term" value="F:nucleoside triphosphate diphosphatase activity"/>
    <property type="evidence" value="ECO:0007669"/>
    <property type="project" value="UniProtKB-EC"/>
</dbReference>
<dbReference type="InterPro" id="IPR000878">
    <property type="entry name" value="4pyrrol_Mease"/>
</dbReference>
<dbReference type="EC" id="3.6.1.9" evidence="3"/>
<protein>
    <submittedName>
        <fullName evidence="3">Nucleoside triphosphate pyrophosphohydrolase</fullName>
        <ecNumber evidence="3">3.6.1.9</ecNumber>
    </submittedName>
</protein>
<dbReference type="InterPro" id="IPR035996">
    <property type="entry name" value="4pyrrol_Methylase_sf"/>
</dbReference>
<dbReference type="Pfam" id="PF00590">
    <property type="entry name" value="TP_methylase"/>
    <property type="match status" value="1"/>
</dbReference>
<dbReference type="EMBL" id="JBHSOW010000027">
    <property type="protein sequence ID" value="MFC5648906.1"/>
    <property type="molecule type" value="Genomic_DNA"/>
</dbReference>
<dbReference type="NCBIfam" id="TIGR00444">
    <property type="entry name" value="mazG"/>
    <property type="match status" value="1"/>
</dbReference>
<dbReference type="RefSeq" id="WP_379187395.1">
    <property type="nucleotide sequence ID" value="NZ_JBHSOW010000027.1"/>
</dbReference>
<reference evidence="4" key="1">
    <citation type="journal article" date="2019" name="Int. J. Syst. Evol. Microbiol.">
        <title>The Global Catalogue of Microorganisms (GCM) 10K type strain sequencing project: providing services to taxonomists for standard genome sequencing and annotation.</title>
        <authorList>
            <consortium name="The Broad Institute Genomics Platform"/>
            <consortium name="The Broad Institute Genome Sequencing Center for Infectious Disease"/>
            <person name="Wu L."/>
            <person name="Ma J."/>
        </authorList>
    </citation>
    <scope>NUCLEOTIDE SEQUENCE [LARGE SCALE GENOMIC DNA]</scope>
    <source>
        <strain evidence="4">CGMCC 1.3240</strain>
    </source>
</reference>
<dbReference type="PANTHER" id="PTHR30522">
    <property type="entry name" value="NUCLEOSIDE TRIPHOSPHATE PYROPHOSPHOHYDROLASE"/>
    <property type="match status" value="1"/>
</dbReference>
<name>A0ABW0VST4_9BACL</name>
<sequence>MREPSITVVGLGSGNADQLTLGVWRRLQGAAHRYVRTEDHPMMQLFRDNELTYKSFDSLYEQLDSFPDVYEAITEALIKEALQLAAGDEASTGAPITAASGPSPAATAASNATSSASLSSGAVSSSEIIYAVPGHPMVAERTVQLLRERCPQKGITLTVLGGESFLDQAFTRLGFDPIEGFQLLDAADLKASLLRPELHTVIGQVYDEYTASDVKLTLMERLPDDHVIVVGHALGVAGQEQILSVPLYELDRTPGFGNLSLIWLPRSTDETLRNRSFERLHEIVGILRSPEGCPWDREQTHISLRKNFIEETYEAIEAIDNDDPDGMREEFGDVILQVMLHSQIEEEVGSFTVYDVIESLNEKLIFRHPHVFGDLGANNSKEALANWEQMKAEEKRRKGIDPAKASQLDGIPPDLPALMKAYKIQKKAAKVGFDWDEITPVLNKIEEELGELREAIASKDAEEQAAELGDLLFAAVNASRFIQADPEEALARTNLKFKKRFSYIEEQLRISGRTFDQTDLTEMDKFWEEAKRFS</sequence>
<dbReference type="InterPro" id="IPR035013">
    <property type="entry name" value="YabN_N"/>
</dbReference>
<dbReference type="Gene3D" id="3.40.1010.10">
    <property type="entry name" value="Cobalt-precorrin-4 Transmethylase, Domain 1"/>
    <property type="match status" value="1"/>
</dbReference>
<dbReference type="PIRSF" id="PIRSF002845">
    <property type="entry name" value="Ttrprl_mtas_MazG"/>
    <property type="match status" value="1"/>
</dbReference>
<dbReference type="NCBIfam" id="NF007113">
    <property type="entry name" value="PRK09562.1"/>
    <property type="match status" value="1"/>
</dbReference>
<organism evidence="3 4">
    <name type="scientific">Paenibacillus solisilvae</name>
    <dbReference type="NCBI Taxonomy" id="2486751"/>
    <lineage>
        <taxon>Bacteria</taxon>
        <taxon>Bacillati</taxon>
        <taxon>Bacillota</taxon>
        <taxon>Bacilli</taxon>
        <taxon>Bacillales</taxon>
        <taxon>Paenibacillaceae</taxon>
        <taxon>Paenibacillus</taxon>
    </lineage>
</organism>
<dbReference type="CDD" id="cd11723">
    <property type="entry name" value="YabN_N_like"/>
    <property type="match status" value="1"/>
</dbReference>
<dbReference type="Proteomes" id="UP001596047">
    <property type="component" value="Unassembled WGS sequence"/>
</dbReference>
<keyword evidence="4" id="KW-1185">Reference proteome</keyword>
<dbReference type="CDD" id="cd11529">
    <property type="entry name" value="NTP-PPase_MazG_Cterm"/>
    <property type="match status" value="1"/>
</dbReference>
<dbReference type="Gene3D" id="1.10.287.1080">
    <property type="entry name" value="MazG-like"/>
    <property type="match status" value="2"/>
</dbReference>
<dbReference type="InterPro" id="IPR004518">
    <property type="entry name" value="MazG-like_dom"/>
</dbReference>
<gene>
    <name evidence="3" type="primary">mazG</name>
    <name evidence="3" type="ORF">ACFPYJ_07150</name>
</gene>
<proteinExistence type="predicted"/>
<dbReference type="Pfam" id="PF03819">
    <property type="entry name" value="MazG"/>
    <property type="match status" value="2"/>
</dbReference>
<dbReference type="InterPro" id="IPR014777">
    <property type="entry name" value="4pyrrole_Mease_sub1"/>
</dbReference>
<dbReference type="SUPFAM" id="SSF101386">
    <property type="entry name" value="all-alpha NTP pyrophosphatases"/>
    <property type="match status" value="2"/>
</dbReference>
<comment type="caution">
    <text evidence="3">The sequence shown here is derived from an EMBL/GenBank/DDBJ whole genome shotgun (WGS) entry which is preliminary data.</text>
</comment>
<dbReference type="InterPro" id="IPR024180">
    <property type="entry name" value="Tetrapyrrole_Mease/MazG_pred"/>
</dbReference>
<dbReference type="InterPro" id="IPR048015">
    <property type="entry name" value="NTP-PPase_MazG-like_N"/>
</dbReference>
<feature type="domain" description="Tetrapyrrole methylase" evidence="1">
    <location>
        <begin position="6"/>
        <end position="250"/>
    </location>
</feature>
<dbReference type="InterPro" id="IPR048011">
    <property type="entry name" value="NTP-PPase_MazG-like_C"/>
</dbReference>
<evidence type="ECO:0000313" key="4">
    <source>
        <dbReference type="Proteomes" id="UP001596047"/>
    </source>
</evidence>